<keyword evidence="4" id="KW-1185">Reference proteome</keyword>
<dbReference type="RefSeq" id="WP_114003535.1">
    <property type="nucleotide sequence ID" value="NZ_QGDC01000001.1"/>
</dbReference>
<evidence type="ECO:0000313" key="3">
    <source>
        <dbReference type="EMBL" id="RCH56638.1"/>
    </source>
</evidence>
<dbReference type="PANTHER" id="PTHR46401">
    <property type="entry name" value="GLYCOSYLTRANSFERASE WBBK-RELATED"/>
    <property type="match status" value="1"/>
</dbReference>
<gene>
    <name evidence="3" type="ORF">DJ568_01900</name>
</gene>
<dbReference type="SUPFAM" id="SSF53756">
    <property type="entry name" value="UDP-Glycosyltransferase/glycogen phosphorylase"/>
    <property type="match status" value="1"/>
</dbReference>
<evidence type="ECO:0000313" key="4">
    <source>
        <dbReference type="Proteomes" id="UP000253209"/>
    </source>
</evidence>
<dbReference type="OrthoDB" id="7560678at2"/>
<organism evidence="3 4">
    <name type="scientific">Mucilaginibacter hurinus</name>
    <dbReference type="NCBI Taxonomy" id="2201324"/>
    <lineage>
        <taxon>Bacteria</taxon>
        <taxon>Pseudomonadati</taxon>
        <taxon>Bacteroidota</taxon>
        <taxon>Sphingobacteriia</taxon>
        <taxon>Sphingobacteriales</taxon>
        <taxon>Sphingobacteriaceae</taxon>
        <taxon>Mucilaginibacter</taxon>
    </lineage>
</organism>
<evidence type="ECO:0000256" key="1">
    <source>
        <dbReference type="ARBA" id="ARBA00022679"/>
    </source>
</evidence>
<dbReference type="Proteomes" id="UP000253209">
    <property type="component" value="Unassembled WGS sequence"/>
</dbReference>
<name>A0A367GTY1_9SPHI</name>
<dbReference type="EMBL" id="QGDC01000001">
    <property type="protein sequence ID" value="RCH56638.1"/>
    <property type="molecule type" value="Genomic_DNA"/>
</dbReference>
<dbReference type="PANTHER" id="PTHR46401:SF2">
    <property type="entry name" value="GLYCOSYLTRANSFERASE WBBK-RELATED"/>
    <property type="match status" value="1"/>
</dbReference>
<reference evidence="3 4" key="1">
    <citation type="submission" date="2018-05" db="EMBL/GenBank/DDBJ databases">
        <title>Mucilaginibacter hurinus sp. nov., isolated from briquette warehouse soil.</title>
        <authorList>
            <person name="Choi L."/>
        </authorList>
    </citation>
    <scope>NUCLEOTIDE SEQUENCE [LARGE SCALE GENOMIC DNA]</scope>
    <source>
        <strain evidence="3 4">ZR32</strain>
    </source>
</reference>
<sequence length="376" mass="42086">MNISYITTYDARDVHQWSGLGHYIAAALQQHAELDFVGNLDTSITGYLRLKAYIYSKMGQRYLFDRVPLLVRGNAVKAERRIKPDADIIFSPSSLPINLIQSGKPKVFYTDATFAGMIDFYPYFTNLAAESIRNGNKLEQAAFDNCQLAIYSSEWAAKTAIDYYNVDPAKIKVVPFGANIECDRVLADIESIANNKDTVTCHLLFLGVEWDRKGGDVALAITRELNQRGVPAILHIAGIQPDFFKELPPYVKNYGFVSKSTHEGQQLLKKLFTQSHFLLLPSKADCTPVVYAEANSFGLPCITTDVGGIPTMIKDDINGKMFSLYDNPELYVNYIQAVFRDSTLYTELSRSSFNEYATRLNWDASGKALMALLNAL</sequence>
<protein>
    <submittedName>
        <fullName evidence="3">Group 1 glycosyl transferase</fullName>
    </submittedName>
</protein>
<dbReference type="CDD" id="cd03801">
    <property type="entry name" value="GT4_PimA-like"/>
    <property type="match status" value="1"/>
</dbReference>
<accession>A0A367GTY1</accession>
<evidence type="ECO:0000259" key="2">
    <source>
        <dbReference type="Pfam" id="PF00534"/>
    </source>
</evidence>
<dbReference type="Pfam" id="PF00534">
    <property type="entry name" value="Glycos_transf_1"/>
    <property type="match status" value="1"/>
</dbReference>
<feature type="domain" description="Glycosyl transferase family 1" evidence="2">
    <location>
        <begin position="203"/>
        <end position="350"/>
    </location>
</feature>
<keyword evidence="1 3" id="KW-0808">Transferase</keyword>
<dbReference type="InterPro" id="IPR001296">
    <property type="entry name" value="Glyco_trans_1"/>
</dbReference>
<dbReference type="AlphaFoldDB" id="A0A367GTY1"/>
<dbReference type="Gene3D" id="3.40.50.2000">
    <property type="entry name" value="Glycogen Phosphorylase B"/>
    <property type="match status" value="2"/>
</dbReference>
<dbReference type="GO" id="GO:0016757">
    <property type="term" value="F:glycosyltransferase activity"/>
    <property type="evidence" value="ECO:0007669"/>
    <property type="project" value="InterPro"/>
</dbReference>
<proteinExistence type="predicted"/>
<comment type="caution">
    <text evidence="3">The sequence shown here is derived from an EMBL/GenBank/DDBJ whole genome shotgun (WGS) entry which is preliminary data.</text>
</comment>
<dbReference type="GO" id="GO:0009103">
    <property type="term" value="P:lipopolysaccharide biosynthetic process"/>
    <property type="evidence" value="ECO:0007669"/>
    <property type="project" value="TreeGrafter"/>
</dbReference>